<feature type="region of interest" description="Disordered" evidence="1">
    <location>
        <begin position="59"/>
        <end position="121"/>
    </location>
</feature>
<feature type="compositionally biased region" description="Pro residues" evidence="1">
    <location>
        <begin position="72"/>
        <end position="82"/>
    </location>
</feature>
<gene>
    <name evidence="3" type="ORF">N0V84_009126</name>
</gene>
<protein>
    <recommendedName>
        <fullName evidence="2">DUF7924 domain-containing protein</fullName>
    </recommendedName>
</protein>
<evidence type="ECO:0000256" key="1">
    <source>
        <dbReference type="SAM" id="MobiDB-lite"/>
    </source>
</evidence>
<feature type="compositionally biased region" description="Polar residues" evidence="1">
    <location>
        <begin position="111"/>
        <end position="121"/>
    </location>
</feature>
<dbReference type="InterPro" id="IPR057684">
    <property type="entry name" value="DUF7924"/>
</dbReference>
<name>A0A9W8W6X5_9HYPO</name>
<comment type="caution">
    <text evidence="3">The sequence shown here is derived from an EMBL/GenBank/DDBJ whole genome shotgun (WGS) entry which is preliminary data.</text>
</comment>
<evidence type="ECO:0000313" key="4">
    <source>
        <dbReference type="Proteomes" id="UP001140502"/>
    </source>
</evidence>
<keyword evidence="4" id="KW-1185">Reference proteome</keyword>
<evidence type="ECO:0000259" key="2">
    <source>
        <dbReference type="Pfam" id="PF25545"/>
    </source>
</evidence>
<evidence type="ECO:0000313" key="3">
    <source>
        <dbReference type="EMBL" id="KAJ4314019.1"/>
    </source>
</evidence>
<dbReference type="Proteomes" id="UP001140502">
    <property type="component" value="Unassembled WGS sequence"/>
</dbReference>
<accession>A0A9W8W6X5</accession>
<dbReference type="OrthoDB" id="5426775at2759"/>
<proteinExistence type="predicted"/>
<sequence>MIHQPTPRRTSLTSVALLEDLAASQTSARPFERVEDWLESTYPVDREESRSDSFLQVYLEPIDPRTTQSAPPEMPPNMPPPSSYGGKKGYAATPVTSSRSSQAGPVDSPARASSVSRSGSLVENPLYRETNLAENNIYLRSSRHELPREISNLLVSVQKERGSPVPCPTTINKNYDLYAMEEEASEAQVEAFVRDHVVPSSSREDTIQRSDRIAMIKSTVPSTHPKHRLSTPVPDMLYGYNRSTGFTREQRTQISTSRNKLVANNEGLLCPFFALEFKGDGPSSNGSATCINIAEQLGKELQQCKRQEVSRLDNESFSIAMNGTEARLFVSWREDRLIHMQKVNSFILQRPEEFLEFRKWVRNIIDWGRDDRLRKIQSALDALIEEGRMAASKSRPPPAGPGPSDAVKRQRSN</sequence>
<feature type="region of interest" description="Disordered" evidence="1">
    <location>
        <begin position="387"/>
        <end position="413"/>
    </location>
</feature>
<feature type="compositionally biased region" description="Polar residues" evidence="1">
    <location>
        <begin position="94"/>
        <end position="103"/>
    </location>
</feature>
<dbReference type="EMBL" id="JAPEUR010000242">
    <property type="protein sequence ID" value="KAJ4314019.1"/>
    <property type="molecule type" value="Genomic_DNA"/>
</dbReference>
<feature type="domain" description="DUF7924" evidence="2">
    <location>
        <begin position="182"/>
        <end position="380"/>
    </location>
</feature>
<dbReference type="PANTHER" id="PTHR42470:SF1">
    <property type="entry name" value="VAST DOMAIN-CONTAINING PROTEIN"/>
    <property type="match status" value="1"/>
</dbReference>
<dbReference type="PANTHER" id="PTHR42470">
    <property type="entry name" value="VAST DOMAIN-CONTAINING PROTEIN"/>
    <property type="match status" value="1"/>
</dbReference>
<dbReference type="Pfam" id="PF25545">
    <property type="entry name" value="DUF7924"/>
    <property type="match status" value="1"/>
</dbReference>
<dbReference type="AlphaFoldDB" id="A0A9W8W6X5"/>
<organism evidence="3 4">
    <name type="scientific">Fusarium piperis</name>
    <dbReference type="NCBI Taxonomy" id="1435070"/>
    <lineage>
        <taxon>Eukaryota</taxon>
        <taxon>Fungi</taxon>
        <taxon>Dikarya</taxon>
        <taxon>Ascomycota</taxon>
        <taxon>Pezizomycotina</taxon>
        <taxon>Sordariomycetes</taxon>
        <taxon>Hypocreomycetidae</taxon>
        <taxon>Hypocreales</taxon>
        <taxon>Nectriaceae</taxon>
        <taxon>Fusarium</taxon>
        <taxon>Fusarium solani species complex</taxon>
    </lineage>
</organism>
<reference evidence="3" key="1">
    <citation type="submission" date="2022-10" db="EMBL/GenBank/DDBJ databases">
        <title>Tapping the CABI collections for fungal endophytes: first genome assemblies for Collariella, Neodidymelliopsis, Ascochyta clinopodiicola, Didymella pomorum, Didymosphaeria variabile, Neocosmospora piperis and Neocucurbitaria cava.</title>
        <authorList>
            <person name="Hill R."/>
        </authorList>
    </citation>
    <scope>NUCLEOTIDE SEQUENCE</scope>
    <source>
        <strain evidence="3">IMI 366586</strain>
    </source>
</reference>